<keyword evidence="2" id="KW-0328">Glycosyltransferase</keyword>
<feature type="non-terminal residue" evidence="9">
    <location>
        <position position="1"/>
    </location>
</feature>
<keyword evidence="7" id="KW-0325">Glycoprotein</keyword>
<evidence type="ECO:0000256" key="6">
    <source>
        <dbReference type="ARBA" id="ARBA00023136"/>
    </source>
</evidence>
<keyword evidence="4 8" id="KW-0812">Transmembrane</keyword>
<keyword evidence="6 8" id="KW-0472">Membrane</keyword>
<comment type="caution">
    <text evidence="9">The sequence shown here is derived from an EMBL/GenBank/DDBJ whole genome shotgun (WGS) entry which is preliminary data.</text>
</comment>
<evidence type="ECO:0000256" key="4">
    <source>
        <dbReference type="ARBA" id="ARBA00022692"/>
    </source>
</evidence>
<feature type="transmembrane region" description="Helical" evidence="8">
    <location>
        <begin position="329"/>
        <end position="349"/>
    </location>
</feature>
<dbReference type="InterPro" id="IPR029044">
    <property type="entry name" value="Nucleotide-diphossugar_trans"/>
</dbReference>
<protein>
    <submittedName>
        <fullName evidence="9">Glycosyltransferase family 2 protein</fullName>
    </submittedName>
</protein>
<evidence type="ECO:0000313" key="9">
    <source>
        <dbReference type="EMBL" id="KAF2090720.1"/>
    </source>
</evidence>
<evidence type="ECO:0000256" key="2">
    <source>
        <dbReference type="ARBA" id="ARBA00022676"/>
    </source>
</evidence>
<evidence type="ECO:0000256" key="3">
    <source>
        <dbReference type="ARBA" id="ARBA00022679"/>
    </source>
</evidence>
<dbReference type="EMBL" id="ML978712">
    <property type="protein sequence ID" value="KAF2090720.1"/>
    <property type="molecule type" value="Genomic_DNA"/>
</dbReference>
<feature type="transmembrane region" description="Helical" evidence="8">
    <location>
        <begin position="361"/>
        <end position="378"/>
    </location>
</feature>
<keyword evidence="5 8" id="KW-1133">Transmembrane helix</keyword>
<keyword evidence="10" id="KW-1185">Reference proteome</keyword>
<evidence type="ECO:0000256" key="1">
    <source>
        <dbReference type="ARBA" id="ARBA00004370"/>
    </source>
</evidence>
<dbReference type="Gene3D" id="3.90.550.10">
    <property type="entry name" value="Spore Coat Polysaccharide Biosynthesis Protein SpsA, Chain A"/>
    <property type="match status" value="1"/>
</dbReference>
<dbReference type="GO" id="GO:0016020">
    <property type="term" value="C:membrane"/>
    <property type="evidence" value="ECO:0007669"/>
    <property type="project" value="UniProtKB-SubCell"/>
</dbReference>
<comment type="subcellular location">
    <subcellularLocation>
        <location evidence="1">Membrane</location>
    </subcellularLocation>
</comment>
<feature type="non-terminal residue" evidence="9">
    <location>
        <position position="394"/>
    </location>
</feature>
<dbReference type="AlphaFoldDB" id="A0A9P4I0W5"/>
<evidence type="ECO:0000256" key="5">
    <source>
        <dbReference type="ARBA" id="ARBA00022989"/>
    </source>
</evidence>
<gene>
    <name evidence="9" type="ORF">K490DRAFT_6025</name>
</gene>
<dbReference type="Proteomes" id="UP000799776">
    <property type="component" value="Unassembled WGS sequence"/>
</dbReference>
<keyword evidence="3" id="KW-0808">Transferase</keyword>
<reference evidence="9" key="1">
    <citation type="journal article" date="2020" name="Stud. Mycol.">
        <title>101 Dothideomycetes genomes: a test case for predicting lifestyles and emergence of pathogens.</title>
        <authorList>
            <person name="Haridas S."/>
            <person name="Albert R."/>
            <person name="Binder M."/>
            <person name="Bloem J."/>
            <person name="Labutti K."/>
            <person name="Salamov A."/>
            <person name="Andreopoulos B."/>
            <person name="Baker S."/>
            <person name="Barry K."/>
            <person name="Bills G."/>
            <person name="Bluhm B."/>
            <person name="Cannon C."/>
            <person name="Castanera R."/>
            <person name="Culley D."/>
            <person name="Daum C."/>
            <person name="Ezra D."/>
            <person name="Gonzalez J."/>
            <person name="Henrissat B."/>
            <person name="Kuo A."/>
            <person name="Liang C."/>
            <person name="Lipzen A."/>
            <person name="Lutzoni F."/>
            <person name="Magnuson J."/>
            <person name="Mondo S."/>
            <person name="Nolan M."/>
            <person name="Ohm R."/>
            <person name="Pangilinan J."/>
            <person name="Park H.-J."/>
            <person name="Ramirez L."/>
            <person name="Alfaro M."/>
            <person name="Sun H."/>
            <person name="Tritt A."/>
            <person name="Yoshinaga Y."/>
            <person name="Zwiers L.-H."/>
            <person name="Turgeon B."/>
            <person name="Goodwin S."/>
            <person name="Spatafora J."/>
            <person name="Crous P."/>
            <person name="Grigoriev I."/>
        </authorList>
    </citation>
    <scope>NUCLEOTIDE SEQUENCE</scope>
    <source>
        <strain evidence="9">CBS 121410</strain>
    </source>
</reference>
<accession>A0A9P4I0W5</accession>
<sequence length="394" mass="45582">FVVLFVYRYLRTFVNWLVWVCSEPFPLPAAPTYSPEDVTVICPTVNPSGEEFEECMRSVLAAGAHQVLVSVPNAEKKKLGKRVCKAISPKIRVVQAHQANKRSQINAALPWVTTKMTAFIDDHVFWPKNFLVHSLAPAESPLVGAIGTEKSVHRLHKNQGFWVDFANFIGCLYIERLNFECVSMSRIDGGVPLLPGPTQILRTEIVRTKHFMNEFESEHAFRMVGPLNADDDNFVTRYIINHDWKIEVQSGPEATMEITLGEWPKINAQLLRWARTVWRSTFASLVVERKCYTRNPWTTYALHFASLTNFSLFWDFYLPYLLWEALSGSAWMSYAMVSLVAWIVFFKMVKVWAYFRRNPSDIVYIPLYFLFGWYHSWLKAKAMFTSYVTTWGSR</sequence>
<dbReference type="PANTHER" id="PTHR47844">
    <property type="entry name" value="SYNTHASE CPS1, PUTATIVE (AFU_ORTHOLOGUE AFUA_7G02500)-RELATED"/>
    <property type="match status" value="1"/>
</dbReference>
<dbReference type="GO" id="GO:0016757">
    <property type="term" value="F:glycosyltransferase activity"/>
    <property type="evidence" value="ECO:0007669"/>
    <property type="project" value="UniProtKB-KW"/>
</dbReference>
<evidence type="ECO:0000256" key="8">
    <source>
        <dbReference type="SAM" id="Phobius"/>
    </source>
</evidence>
<evidence type="ECO:0000313" key="10">
    <source>
        <dbReference type="Proteomes" id="UP000799776"/>
    </source>
</evidence>
<organism evidence="9 10">
    <name type="scientific">Saccharata proteae CBS 121410</name>
    <dbReference type="NCBI Taxonomy" id="1314787"/>
    <lineage>
        <taxon>Eukaryota</taxon>
        <taxon>Fungi</taxon>
        <taxon>Dikarya</taxon>
        <taxon>Ascomycota</taxon>
        <taxon>Pezizomycotina</taxon>
        <taxon>Dothideomycetes</taxon>
        <taxon>Dothideomycetes incertae sedis</taxon>
        <taxon>Botryosphaeriales</taxon>
        <taxon>Saccharataceae</taxon>
        <taxon>Saccharata</taxon>
    </lineage>
</organism>
<dbReference type="Pfam" id="PF13641">
    <property type="entry name" value="Glyco_tranf_2_3"/>
    <property type="match status" value="1"/>
</dbReference>
<feature type="transmembrane region" description="Helical" evidence="8">
    <location>
        <begin position="297"/>
        <end position="317"/>
    </location>
</feature>
<dbReference type="PANTHER" id="PTHR47844:SF1">
    <property type="entry name" value="EXOSTOSIN-LIKE 2"/>
    <property type="match status" value="1"/>
</dbReference>
<dbReference type="InterPro" id="IPR052427">
    <property type="entry name" value="Glycosyltrans_GT2/GT47"/>
</dbReference>
<evidence type="ECO:0000256" key="7">
    <source>
        <dbReference type="ARBA" id="ARBA00023180"/>
    </source>
</evidence>
<proteinExistence type="predicted"/>
<dbReference type="SUPFAM" id="SSF53448">
    <property type="entry name" value="Nucleotide-diphospho-sugar transferases"/>
    <property type="match status" value="1"/>
</dbReference>
<name>A0A9P4I0W5_9PEZI</name>
<dbReference type="OrthoDB" id="2849215at2759"/>